<accession>A0A1V3NB59</accession>
<evidence type="ECO:0000259" key="3">
    <source>
        <dbReference type="Pfam" id="PF01551"/>
    </source>
</evidence>
<name>A0A1V3NB59_9GAMM</name>
<organism evidence="4 5">
    <name type="scientific">Thioalkalivibrio denitrificans</name>
    <dbReference type="NCBI Taxonomy" id="108003"/>
    <lineage>
        <taxon>Bacteria</taxon>
        <taxon>Pseudomonadati</taxon>
        <taxon>Pseudomonadota</taxon>
        <taxon>Gammaproteobacteria</taxon>
        <taxon>Chromatiales</taxon>
        <taxon>Ectothiorhodospiraceae</taxon>
        <taxon>Thioalkalivibrio</taxon>
    </lineage>
</organism>
<keyword evidence="2" id="KW-1133">Transmembrane helix</keyword>
<protein>
    <recommendedName>
        <fullName evidence="3">M23ase beta-sheet core domain-containing protein</fullName>
    </recommendedName>
</protein>
<keyword evidence="2" id="KW-0472">Membrane</keyword>
<evidence type="ECO:0000256" key="2">
    <source>
        <dbReference type="SAM" id="Phobius"/>
    </source>
</evidence>
<comment type="caution">
    <text evidence="4">The sequence shown here is derived from an EMBL/GenBank/DDBJ whole genome shotgun (WGS) entry which is preliminary data.</text>
</comment>
<dbReference type="PANTHER" id="PTHR21666">
    <property type="entry name" value="PEPTIDASE-RELATED"/>
    <property type="match status" value="1"/>
</dbReference>
<dbReference type="Gene3D" id="2.70.70.10">
    <property type="entry name" value="Glucose Permease (Domain IIA)"/>
    <property type="match status" value="1"/>
</dbReference>
<dbReference type="OrthoDB" id="9805070at2"/>
<dbReference type="InterPro" id="IPR016047">
    <property type="entry name" value="M23ase_b-sheet_dom"/>
</dbReference>
<keyword evidence="2" id="KW-0812">Transmembrane</keyword>
<reference evidence="4 5" key="1">
    <citation type="submission" date="2017-02" db="EMBL/GenBank/DDBJ databases">
        <title>Genomic diversity within the haloalkaliphilic genus Thioalkalivibrio.</title>
        <authorList>
            <person name="Ahn A.-C."/>
            <person name="Meier-Kolthoff J."/>
            <person name="Overmars L."/>
            <person name="Richter M."/>
            <person name="Woyke T."/>
            <person name="Sorokin D.Y."/>
            <person name="Muyzer G."/>
        </authorList>
    </citation>
    <scope>NUCLEOTIDE SEQUENCE [LARGE SCALE GENOMIC DNA]</scope>
    <source>
        <strain evidence="4 5">ALJD</strain>
    </source>
</reference>
<dbReference type="STRING" id="108003.B1C78_15365"/>
<dbReference type="AlphaFoldDB" id="A0A1V3NB59"/>
<feature type="domain" description="M23ase beta-sheet core" evidence="3">
    <location>
        <begin position="202"/>
        <end position="296"/>
    </location>
</feature>
<keyword evidence="5" id="KW-1185">Reference proteome</keyword>
<dbReference type="InterPro" id="IPR050570">
    <property type="entry name" value="Cell_wall_metabolism_enzyme"/>
</dbReference>
<sequence length="304" mass="33228">MNIILLSRNGARRHNLQLQGWHQWLVVGTGVACLLGVMAFAGFAAGVRYADPALFISTWEDELRNQREGLHSAKDQAQANIDALTIRLADIQARATRLDALGERLVQIAGLDDGEFDFAAAPGLGGPEAEIGIGNAPDLLAQLNSLDAILEERESQLRLLDRLMITRQLQEEVTPEGRPVNQGWLSSSYGQRNDPFTGRRVFHRGVDFAGRPGSDVIAVAGGIVTFAGKRNVFGNLVEIDHGNGYVTRYAHNKSLKVQEGDTVRKGQVIALMGQTGRATGPHVHFEVLEDGRHINPSRFIRASR</sequence>
<evidence type="ECO:0000313" key="5">
    <source>
        <dbReference type="Proteomes" id="UP000189462"/>
    </source>
</evidence>
<dbReference type="InterPro" id="IPR011055">
    <property type="entry name" value="Dup_hybrid_motif"/>
</dbReference>
<dbReference type="Proteomes" id="UP000189462">
    <property type="component" value="Unassembled WGS sequence"/>
</dbReference>
<dbReference type="EMBL" id="MVBK01000106">
    <property type="protein sequence ID" value="OOG22300.1"/>
    <property type="molecule type" value="Genomic_DNA"/>
</dbReference>
<feature type="transmembrane region" description="Helical" evidence="2">
    <location>
        <begin position="21"/>
        <end position="47"/>
    </location>
</feature>
<feature type="coiled-coil region" evidence="1">
    <location>
        <begin position="56"/>
        <end position="94"/>
    </location>
</feature>
<dbReference type="GO" id="GO:0004222">
    <property type="term" value="F:metalloendopeptidase activity"/>
    <property type="evidence" value="ECO:0007669"/>
    <property type="project" value="TreeGrafter"/>
</dbReference>
<dbReference type="FunFam" id="2.70.70.10:FF:000006">
    <property type="entry name" value="M23 family peptidase"/>
    <property type="match status" value="1"/>
</dbReference>
<dbReference type="CDD" id="cd12797">
    <property type="entry name" value="M23_peptidase"/>
    <property type="match status" value="1"/>
</dbReference>
<gene>
    <name evidence="4" type="ORF">B1C78_15365</name>
</gene>
<evidence type="ECO:0000313" key="4">
    <source>
        <dbReference type="EMBL" id="OOG22300.1"/>
    </source>
</evidence>
<dbReference type="Pfam" id="PF01551">
    <property type="entry name" value="Peptidase_M23"/>
    <property type="match status" value="1"/>
</dbReference>
<dbReference type="PANTHER" id="PTHR21666:SF291">
    <property type="entry name" value="STAGE II SPORULATION PROTEIN Q"/>
    <property type="match status" value="1"/>
</dbReference>
<dbReference type="RefSeq" id="WP_077280036.1">
    <property type="nucleotide sequence ID" value="NZ_MVBK01000106.1"/>
</dbReference>
<proteinExistence type="predicted"/>
<keyword evidence="1" id="KW-0175">Coiled coil</keyword>
<dbReference type="SUPFAM" id="SSF51261">
    <property type="entry name" value="Duplicated hybrid motif"/>
    <property type="match status" value="1"/>
</dbReference>
<evidence type="ECO:0000256" key="1">
    <source>
        <dbReference type="SAM" id="Coils"/>
    </source>
</evidence>